<evidence type="ECO:0000256" key="3">
    <source>
        <dbReference type="ARBA" id="ARBA00021539"/>
    </source>
</evidence>
<dbReference type="AlphaFoldDB" id="A0A0T9TXY3"/>
<comment type="subcellular location">
    <subcellularLocation>
        <location evidence="1">Cell inner membrane</location>
        <topology evidence="1">Single-pass membrane protein</topology>
    </subcellularLocation>
</comment>
<evidence type="ECO:0000256" key="10">
    <source>
        <dbReference type="SAM" id="Phobius"/>
    </source>
</evidence>
<evidence type="ECO:0000256" key="6">
    <source>
        <dbReference type="ARBA" id="ARBA00022519"/>
    </source>
</evidence>
<reference evidence="12" key="1">
    <citation type="submission" date="2015-03" db="EMBL/GenBank/DDBJ databases">
        <authorList>
            <consortium name="Pathogen Informatics"/>
        </authorList>
    </citation>
    <scope>NUCLEOTIDE SEQUENCE [LARGE SCALE GENOMIC DNA]</scope>
    <source>
        <strain evidence="12">IP27925</strain>
    </source>
</reference>
<dbReference type="Gene3D" id="2.10.70.20">
    <property type="entry name" value="gspk-gspi-gspj complex like domains"/>
    <property type="match status" value="1"/>
</dbReference>
<dbReference type="PANTHER" id="PTHR39583">
    <property type="entry name" value="TYPE II SECRETION SYSTEM PROTEIN J-RELATED"/>
    <property type="match status" value="1"/>
</dbReference>
<dbReference type="InterPro" id="IPR051621">
    <property type="entry name" value="T2SS_protein_J"/>
</dbReference>
<dbReference type="NCBIfam" id="TIGR01711">
    <property type="entry name" value="gspJ"/>
    <property type="match status" value="1"/>
</dbReference>
<sequence>MSKISCGGFTLLEILISTIIFTMMSLTVYQALMIVTKSSLSINKKTKQISELENLIDRLDQDISHITIHRELSDNKHKDYLDIRDKLLESDGFGLYLFCATNISDEILFHYQSKTLGYRLKDKKLERISKYISEDMSISNQEVATMISGVVGFHLRIYHEGKWLSEWNSQLFLPRAVEITLEFEGAGTIRRVIILLNSPNIYK</sequence>
<organism evidence="11 12">
    <name type="scientific">Yersinia aleksiciae</name>
    <dbReference type="NCBI Taxonomy" id="263819"/>
    <lineage>
        <taxon>Bacteria</taxon>
        <taxon>Pseudomonadati</taxon>
        <taxon>Pseudomonadota</taxon>
        <taxon>Gammaproteobacteria</taxon>
        <taxon>Enterobacterales</taxon>
        <taxon>Yersiniaceae</taxon>
        <taxon>Yersinia</taxon>
    </lineage>
</organism>
<dbReference type="EMBL" id="CQEM01000007">
    <property type="protein sequence ID" value="CNL08136.1"/>
    <property type="molecule type" value="Genomic_DNA"/>
</dbReference>
<evidence type="ECO:0000313" key="12">
    <source>
        <dbReference type="Proteomes" id="UP000040088"/>
    </source>
</evidence>
<evidence type="ECO:0000256" key="1">
    <source>
        <dbReference type="ARBA" id="ARBA00004377"/>
    </source>
</evidence>
<proteinExistence type="inferred from homology"/>
<evidence type="ECO:0000256" key="4">
    <source>
        <dbReference type="ARBA" id="ARBA00022475"/>
    </source>
</evidence>
<gene>
    <name evidence="11" type="primary">xcpW</name>
    <name evidence="11" type="ORF">ERS008460_01810</name>
</gene>
<comment type="similarity">
    <text evidence="2">Belongs to the GSP J family.</text>
</comment>
<protein>
    <recommendedName>
        <fullName evidence="3">Type II secretion system protein J</fullName>
    </recommendedName>
</protein>
<dbReference type="PANTHER" id="PTHR39583:SF2">
    <property type="entry name" value="TYPE II SECRETION SYSTEM PROTEIN J"/>
    <property type="match status" value="1"/>
</dbReference>
<dbReference type="Pfam" id="PF11612">
    <property type="entry name" value="T2SSJ"/>
    <property type="match status" value="1"/>
</dbReference>
<evidence type="ECO:0000256" key="9">
    <source>
        <dbReference type="ARBA" id="ARBA00023136"/>
    </source>
</evidence>
<keyword evidence="8 10" id="KW-1133">Transmembrane helix</keyword>
<dbReference type="RefSeq" id="WP_050125866.1">
    <property type="nucleotide sequence ID" value="NZ_CP139919.1"/>
</dbReference>
<dbReference type="NCBIfam" id="TIGR02532">
    <property type="entry name" value="IV_pilin_GFxxxE"/>
    <property type="match status" value="1"/>
</dbReference>
<evidence type="ECO:0000313" key="11">
    <source>
        <dbReference type="EMBL" id="CNL08136.1"/>
    </source>
</evidence>
<keyword evidence="9 10" id="KW-0472">Membrane</keyword>
<dbReference type="PROSITE" id="PS00409">
    <property type="entry name" value="PROKAR_NTER_METHYL"/>
    <property type="match status" value="1"/>
</dbReference>
<dbReference type="InterPro" id="IPR012902">
    <property type="entry name" value="N_methyl_site"/>
</dbReference>
<evidence type="ECO:0000256" key="7">
    <source>
        <dbReference type="ARBA" id="ARBA00022692"/>
    </source>
</evidence>
<accession>A0A0T9TXY3</accession>
<dbReference type="InterPro" id="IPR010055">
    <property type="entry name" value="T2SS_protein-GspJ"/>
</dbReference>
<dbReference type="InterPro" id="IPR045584">
    <property type="entry name" value="Pilin-like"/>
</dbReference>
<evidence type="ECO:0000256" key="8">
    <source>
        <dbReference type="ARBA" id="ARBA00022989"/>
    </source>
</evidence>
<keyword evidence="7 10" id="KW-0812">Transmembrane</keyword>
<dbReference type="GO" id="GO:0005886">
    <property type="term" value="C:plasma membrane"/>
    <property type="evidence" value="ECO:0007669"/>
    <property type="project" value="UniProtKB-SubCell"/>
</dbReference>
<keyword evidence="4" id="KW-1003">Cell membrane</keyword>
<feature type="transmembrane region" description="Helical" evidence="10">
    <location>
        <begin position="14"/>
        <end position="35"/>
    </location>
</feature>
<name>A0A0T9TXY3_YERAE</name>
<keyword evidence="6" id="KW-0997">Cell inner membrane</keyword>
<evidence type="ECO:0000256" key="5">
    <source>
        <dbReference type="ARBA" id="ARBA00022481"/>
    </source>
</evidence>
<evidence type="ECO:0000256" key="2">
    <source>
        <dbReference type="ARBA" id="ARBA00011084"/>
    </source>
</evidence>
<dbReference type="GO" id="GO:0015627">
    <property type="term" value="C:type II protein secretion system complex"/>
    <property type="evidence" value="ECO:0007669"/>
    <property type="project" value="InterPro"/>
</dbReference>
<dbReference type="GO" id="GO:0015628">
    <property type="term" value="P:protein secretion by the type II secretion system"/>
    <property type="evidence" value="ECO:0007669"/>
    <property type="project" value="InterPro"/>
</dbReference>
<keyword evidence="5" id="KW-0488">Methylation</keyword>
<dbReference type="Proteomes" id="UP000040088">
    <property type="component" value="Unassembled WGS sequence"/>
</dbReference>
<dbReference type="SUPFAM" id="SSF54523">
    <property type="entry name" value="Pili subunits"/>
    <property type="match status" value="1"/>
</dbReference>